<dbReference type="Pfam" id="PF07872">
    <property type="entry name" value="DUF1659"/>
    <property type="match status" value="1"/>
</dbReference>
<organism evidence="2 3">
    <name type="scientific">Sporomusa sphaeroides DSM 2875</name>
    <dbReference type="NCBI Taxonomy" id="1337886"/>
    <lineage>
        <taxon>Bacteria</taxon>
        <taxon>Bacillati</taxon>
        <taxon>Bacillota</taxon>
        <taxon>Negativicutes</taxon>
        <taxon>Selenomonadales</taxon>
        <taxon>Sporomusaceae</taxon>
        <taxon>Sporomusa</taxon>
    </lineage>
</organism>
<evidence type="ECO:0000259" key="1">
    <source>
        <dbReference type="Pfam" id="PF07872"/>
    </source>
</evidence>
<proteinExistence type="predicted"/>
<evidence type="ECO:0000313" key="2">
    <source>
        <dbReference type="EMBL" id="CVK21879.1"/>
    </source>
</evidence>
<dbReference type="InterPro" id="IPR012454">
    <property type="entry name" value="DUF1659"/>
</dbReference>
<dbReference type="EMBL" id="FCOW01000053">
    <property type="protein sequence ID" value="CVK21879.1"/>
    <property type="molecule type" value="Genomic_DNA"/>
</dbReference>
<dbReference type="Proteomes" id="UP000245702">
    <property type="component" value="Unassembled WGS sequence"/>
</dbReference>
<comment type="caution">
    <text evidence="2">The sequence shown here is derived from an EMBL/GenBank/DDBJ whole genome shotgun (WGS) entry which is preliminary data.</text>
</comment>
<reference evidence="2 3" key="1">
    <citation type="submission" date="2016-01" db="EMBL/GenBank/DDBJ databases">
        <authorList>
            <person name="Brown R."/>
        </authorList>
    </citation>
    <scope>NUCLEOTIDE SEQUENCE [LARGE SCALE GENOMIC DNA]</scope>
    <source>
        <strain evidence="2">Sporomusa sphaeroides DSM 2875</strain>
    </source>
</reference>
<feature type="domain" description="DUF1659" evidence="1">
    <location>
        <begin position="4"/>
        <end position="72"/>
    </location>
</feature>
<gene>
    <name evidence="2" type="ORF">SSPH_04598</name>
</gene>
<protein>
    <recommendedName>
        <fullName evidence="1">DUF1659 domain-containing protein</fullName>
    </recommendedName>
</protein>
<keyword evidence="3" id="KW-1185">Reference proteome</keyword>
<accession>A0ABM9WA08</accession>
<evidence type="ECO:0000313" key="3">
    <source>
        <dbReference type="Proteomes" id="UP000245702"/>
    </source>
</evidence>
<name>A0ABM9WA08_9FIRM</name>
<sequence>MALVKIPQKSTIAIKLQRGVTPAGSPTYVTRNYPAKSTAADQDLFDIGLALMSLQVYPVTDIERVDTAYLVNQ</sequence>
<dbReference type="RefSeq" id="WP_075758192.1">
    <property type="nucleotide sequence ID" value="NZ_CP146991.1"/>
</dbReference>